<organism evidence="1 2">
    <name type="scientific">Pyxicephalus adspersus</name>
    <name type="common">African bullfrog</name>
    <dbReference type="NCBI Taxonomy" id="30357"/>
    <lineage>
        <taxon>Eukaryota</taxon>
        <taxon>Metazoa</taxon>
        <taxon>Chordata</taxon>
        <taxon>Craniata</taxon>
        <taxon>Vertebrata</taxon>
        <taxon>Euteleostomi</taxon>
        <taxon>Amphibia</taxon>
        <taxon>Batrachia</taxon>
        <taxon>Anura</taxon>
        <taxon>Neobatrachia</taxon>
        <taxon>Ranoidea</taxon>
        <taxon>Pyxicephalidae</taxon>
        <taxon>Pyxicephalinae</taxon>
        <taxon>Pyxicephalus</taxon>
    </lineage>
</organism>
<sequence length="80" mass="9064">MRNFDLSNIFCLEYNPPTALLYVGFFKKPSCCFTSDSPINPGSKIQYKIYHDILCFVYYLSKGGGWCFGLGDWGSLKSAE</sequence>
<gene>
    <name evidence="1" type="ORF">GDO54_000992</name>
</gene>
<evidence type="ECO:0000313" key="2">
    <source>
        <dbReference type="Proteomes" id="UP001181693"/>
    </source>
</evidence>
<dbReference type="Proteomes" id="UP001181693">
    <property type="component" value="Unassembled WGS sequence"/>
</dbReference>
<name>A0AAV3B1K7_PYXAD</name>
<evidence type="ECO:0000313" key="1">
    <source>
        <dbReference type="EMBL" id="DBA33282.1"/>
    </source>
</evidence>
<dbReference type="AlphaFoldDB" id="A0AAV3B1K7"/>
<reference evidence="1" key="1">
    <citation type="thesis" date="2020" institute="ProQuest LLC" country="789 East Eisenhower Parkway, Ann Arbor, MI, USA">
        <title>Comparative Genomics and Chromosome Evolution.</title>
        <authorList>
            <person name="Mudd A.B."/>
        </authorList>
    </citation>
    <scope>NUCLEOTIDE SEQUENCE</scope>
    <source>
        <strain evidence="1">1538</strain>
        <tissue evidence="1">Blood</tissue>
    </source>
</reference>
<accession>A0AAV3B1K7</accession>
<comment type="caution">
    <text evidence="1">The sequence shown here is derived from an EMBL/GenBank/DDBJ whole genome shotgun (WGS) entry which is preliminary data.</text>
</comment>
<protein>
    <submittedName>
        <fullName evidence="1">Uncharacterized protein</fullName>
    </submittedName>
</protein>
<keyword evidence="2" id="KW-1185">Reference proteome</keyword>
<proteinExistence type="predicted"/>
<dbReference type="EMBL" id="DYDO01000001">
    <property type="protein sequence ID" value="DBA33282.1"/>
    <property type="molecule type" value="Genomic_DNA"/>
</dbReference>